<sequence>MMMENSSQSKFSVVGLIVDHYGTFRNYQSGKLSPVDYMVYLGIPAAMSVGAWVMRLKAGNVQELLAAVAILTGLIFGVFVLIFDLSMRAAGATDSLQRIRVSRLVEELRANVSYAVLLGVLLTATLSGIIMFGVEAGRPVNRELTALVIFLGSQLLLTILMILKRVRATFRSFYVQYEEKIP</sequence>
<reference evidence="2" key="1">
    <citation type="submission" date="2021-01" db="EMBL/GenBank/DDBJ databases">
        <title>Whole genome shotgun sequence of Sinosporangium siamense NBRC 109515.</title>
        <authorList>
            <person name="Komaki H."/>
            <person name="Tamura T."/>
        </authorList>
    </citation>
    <scope>NUCLEOTIDE SEQUENCE</scope>
    <source>
        <strain evidence="2">NBRC 109515</strain>
    </source>
</reference>
<name>A0A919RJ05_9ACTN</name>
<feature type="transmembrane region" description="Helical" evidence="1">
    <location>
        <begin position="35"/>
        <end position="53"/>
    </location>
</feature>
<dbReference type="RefSeq" id="WP_204027302.1">
    <property type="nucleotide sequence ID" value="NZ_BOOW01000026.1"/>
</dbReference>
<gene>
    <name evidence="2" type="ORF">Ssi02_39260</name>
</gene>
<feature type="transmembrane region" description="Helical" evidence="1">
    <location>
        <begin position="108"/>
        <end position="132"/>
    </location>
</feature>
<evidence type="ECO:0000313" key="3">
    <source>
        <dbReference type="Proteomes" id="UP000606172"/>
    </source>
</evidence>
<keyword evidence="1" id="KW-1133">Transmembrane helix</keyword>
<dbReference type="AlphaFoldDB" id="A0A919RJ05"/>
<keyword evidence="1" id="KW-0472">Membrane</keyword>
<keyword evidence="3" id="KW-1185">Reference proteome</keyword>
<proteinExistence type="predicted"/>
<comment type="caution">
    <text evidence="2">The sequence shown here is derived from an EMBL/GenBank/DDBJ whole genome shotgun (WGS) entry which is preliminary data.</text>
</comment>
<protein>
    <submittedName>
        <fullName evidence="2">Uncharacterized protein</fullName>
    </submittedName>
</protein>
<feature type="transmembrane region" description="Helical" evidence="1">
    <location>
        <begin position="144"/>
        <end position="163"/>
    </location>
</feature>
<accession>A0A919RJ05</accession>
<evidence type="ECO:0000256" key="1">
    <source>
        <dbReference type="SAM" id="Phobius"/>
    </source>
</evidence>
<dbReference type="EMBL" id="BOOW01000026">
    <property type="protein sequence ID" value="GII93695.1"/>
    <property type="molecule type" value="Genomic_DNA"/>
</dbReference>
<evidence type="ECO:0000313" key="2">
    <source>
        <dbReference type="EMBL" id="GII93695.1"/>
    </source>
</evidence>
<organism evidence="2 3">
    <name type="scientific">Sinosporangium siamense</name>
    <dbReference type="NCBI Taxonomy" id="1367973"/>
    <lineage>
        <taxon>Bacteria</taxon>
        <taxon>Bacillati</taxon>
        <taxon>Actinomycetota</taxon>
        <taxon>Actinomycetes</taxon>
        <taxon>Streptosporangiales</taxon>
        <taxon>Streptosporangiaceae</taxon>
        <taxon>Sinosporangium</taxon>
    </lineage>
</organism>
<dbReference type="Proteomes" id="UP000606172">
    <property type="component" value="Unassembled WGS sequence"/>
</dbReference>
<feature type="transmembrane region" description="Helical" evidence="1">
    <location>
        <begin position="65"/>
        <end position="87"/>
    </location>
</feature>
<keyword evidence="1" id="KW-0812">Transmembrane</keyword>